<reference evidence="5" key="1">
    <citation type="submission" date="2016-06" db="EMBL/GenBank/DDBJ databases">
        <title>Parallel loss of symbiosis genes in relatives of nitrogen-fixing non-legume Parasponia.</title>
        <authorList>
            <person name="Van Velzen R."/>
            <person name="Holmer R."/>
            <person name="Bu F."/>
            <person name="Rutten L."/>
            <person name="Van Zeijl A."/>
            <person name="Liu W."/>
            <person name="Santuari L."/>
            <person name="Cao Q."/>
            <person name="Sharma T."/>
            <person name="Shen D."/>
            <person name="Roswanjaya Y."/>
            <person name="Wardhani T."/>
            <person name="Kalhor M.S."/>
            <person name="Jansen J."/>
            <person name="Van den Hoogen J."/>
            <person name="Gungor B."/>
            <person name="Hartog M."/>
            <person name="Hontelez J."/>
            <person name="Verver J."/>
            <person name="Yang W.-C."/>
            <person name="Schijlen E."/>
            <person name="Repin R."/>
            <person name="Schilthuizen M."/>
            <person name="Schranz E."/>
            <person name="Heidstra R."/>
            <person name="Miyata K."/>
            <person name="Fedorova E."/>
            <person name="Kohlen W."/>
            <person name="Bisseling T."/>
            <person name="Smit S."/>
            <person name="Geurts R."/>
        </authorList>
    </citation>
    <scope>NUCLEOTIDE SEQUENCE [LARGE SCALE GENOMIC DNA]</scope>
    <source>
        <strain evidence="5">cv. RG33-2</strain>
    </source>
</reference>
<evidence type="ECO:0000256" key="2">
    <source>
        <dbReference type="ARBA" id="ARBA00022840"/>
    </source>
</evidence>
<dbReference type="Pfam" id="PF17862">
    <property type="entry name" value="AAA_lid_3"/>
    <property type="match status" value="1"/>
</dbReference>
<evidence type="ECO:0000313" key="5">
    <source>
        <dbReference type="Proteomes" id="UP000237000"/>
    </source>
</evidence>
<name>A0A2P5CCU3_TREOI</name>
<protein>
    <recommendedName>
        <fullName evidence="3">AAA ATPase AAA+ lid domain-containing protein</fullName>
    </recommendedName>
</protein>
<evidence type="ECO:0000256" key="1">
    <source>
        <dbReference type="ARBA" id="ARBA00022741"/>
    </source>
</evidence>
<dbReference type="InParanoid" id="A0A2P5CCU3"/>
<dbReference type="EMBL" id="JXTC01000381">
    <property type="protein sequence ID" value="PON58804.1"/>
    <property type="molecule type" value="Genomic_DNA"/>
</dbReference>
<accession>A0A2P5CCU3</accession>
<keyword evidence="1" id="KW-0547">Nucleotide-binding</keyword>
<dbReference type="InterPro" id="IPR051701">
    <property type="entry name" value="Mito_OM_Translocase_MSP1"/>
</dbReference>
<dbReference type="Proteomes" id="UP000237000">
    <property type="component" value="Unassembled WGS sequence"/>
</dbReference>
<dbReference type="GO" id="GO:0005524">
    <property type="term" value="F:ATP binding"/>
    <property type="evidence" value="ECO:0007669"/>
    <property type="project" value="UniProtKB-KW"/>
</dbReference>
<dbReference type="PANTHER" id="PTHR45644:SF39">
    <property type="entry name" value="AAA-TYPE ATPASE FAMILY PROTEIN-RELATED"/>
    <property type="match status" value="1"/>
</dbReference>
<evidence type="ECO:0000313" key="4">
    <source>
        <dbReference type="EMBL" id="PON58804.1"/>
    </source>
</evidence>
<dbReference type="PANTHER" id="PTHR45644">
    <property type="entry name" value="AAA ATPASE, PUTATIVE (AFU_ORTHOLOGUE AFUA_2G12920)-RELATED-RELATED"/>
    <property type="match status" value="1"/>
</dbReference>
<organism evidence="4 5">
    <name type="scientific">Trema orientale</name>
    <name type="common">Charcoal tree</name>
    <name type="synonym">Celtis orientalis</name>
    <dbReference type="NCBI Taxonomy" id="63057"/>
    <lineage>
        <taxon>Eukaryota</taxon>
        <taxon>Viridiplantae</taxon>
        <taxon>Streptophyta</taxon>
        <taxon>Embryophyta</taxon>
        <taxon>Tracheophyta</taxon>
        <taxon>Spermatophyta</taxon>
        <taxon>Magnoliopsida</taxon>
        <taxon>eudicotyledons</taxon>
        <taxon>Gunneridae</taxon>
        <taxon>Pentapetalae</taxon>
        <taxon>rosids</taxon>
        <taxon>fabids</taxon>
        <taxon>Rosales</taxon>
        <taxon>Cannabaceae</taxon>
        <taxon>Trema</taxon>
    </lineage>
</organism>
<proteinExistence type="predicted"/>
<dbReference type="InterPro" id="IPR041569">
    <property type="entry name" value="AAA_lid_3"/>
</dbReference>
<evidence type="ECO:0000259" key="3">
    <source>
        <dbReference type="Pfam" id="PF17862"/>
    </source>
</evidence>
<sequence>MTGNEFEKRLLADVILLSDIGVTFNDTGALENLRDTLKELVMLPLERPELFCKGQLIKIVKFICLWKYVLYETSSLFIRTAVCLGPYVTRFFFRVPRGLKHGTLLSGVPKCSPDAKIFKVILAKDDLSPDVDFDAIASMTDGYSGRDLKNLSVSAAHCPLIQLEIFGKEKNERFSTLYPILGSFPC</sequence>
<dbReference type="Gene3D" id="1.10.8.60">
    <property type="match status" value="1"/>
</dbReference>
<keyword evidence="2" id="KW-0067">ATP-binding</keyword>
<dbReference type="STRING" id="63057.A0A2P5CCU3"/>
<keyword evidence="5" id="KW-1185">Reference proteome</keyword>
<comment type="caution">
    <text evidence="4">The sequence shown here is derived from an EMBL/GenBank/DDBJ whole genome shotgun (WGS) entry which is preliminary data.</text>
</comment>
<gene>
    <name evidence="4" type="ORF">TorRG33x02_290080</name>
</gene>
<feature type="domain" description="AAA ATPase AAA+ lid" evidence="3">
    <location>
        <begin position="130"/>
        <end position="160"/>
    </location>
</feature>
<dbReference type="OrthoDB" id="1739578at2759"/>
<dbReference type="AlphaFoldDB" id="A0A2P5CCU3"/>
<dbReference type="GO" id="GO:0005741">
    <property type="term" value="C:mitochondrial outer membrane"/>
    <property type="evidence" value="ECO:0007669"/>
    <property type="project" value="TreeGrafter"/>
</dbReference>